<accession>A0AB39HHS8</accession>
<name>A0AB39HHS8_9BACI</name>
<dbReference type="EMBL" id="CP162599">
    <property type="protein sequence ID" value="XDK31629.1"/>
    <property type="molecule type" value="Genomic_DNA"/>
</dbReference>
<protein>
    <submittedName>
        <fullName evidence="1">Uncharacterized protein</fullName>
    </submittedName>
</protein>
<organism evidence="1">
    <name type="scientific">Ornithinibacillus sp. 4-3</name>
    <dbReference type="NCBI Taxonomy" id="3231488"/>
    <lineage>
        <taxon>Bacteria</taxon>
        <taxon>Bacillati</taxon>
        <taxon>Bacillota</taxon>
        <taxon>Bacilli</taxon>
        <taxon>Bacillales</taxon>
        <taxon>Bacillaceae</taxon>
        <taxon>Ornithinibacillus</taxon>
    </lineage>
</organism>
<reference evidence="1" key="1">
    <citation type="submission" date="2024-07" db="EMBL/GenBank/DDBJ databases">
        <title>Halotolerant mesophilic bacterium Ornithinibacillus sp. 4-3, sp. nov., isolated from soil.</title>
        <authorList>
            <person name="Sidarenka A.V."/>
            <person name="Guliayeva D.E."/>
            <person name="Leanovich S.I."/>
            <person name="Hileuskaya K.S."/>
            <person name="Akhremchuk A.E."/>
            <person name="Sikolenko M.A."/>
            <person name="Valentovich L.N."/>
        </authorList>
    </citation>
    <scope>NUCLEOTIDE SEQUENCE</scope>
    <source>
        <strain evidence="1">4-3</strain>
    </source>
</reference>
<dbReference type="RefSeq" id="WP_368652355.1">
    <property type="nucleotide sequence ID" value="NZ_CP162599.1"/>
</dbReference>
<dbReference type="AlphaFoldDB" id="A0AB39HHS8"/>
<gene>
    <name evidence="1" type="ORF">AB4Y30_11390</name>
</gene>
<sequence>MGKIPKRGKARKNVITDTTPDLSSENFTFDFRDNRWLLGVKKGKFTNKLKDVESYSKSITLIMAKIIPEIQAKSKDIQQSMASDFHCHPIEQGHRSYITVLAVMREIYGHSFEKTIQSNEQIYQIGVSGGIRIITLRNKQTNIIRPLFIDYHHLAYPNPKYSHTDYIKQSFCPIANYL</sequence>
<evidence type="ECO:0000313" key="1">
    <source>
        <dbReference type="EMBL" id="XDK31629.1"/>
    </source>
</evidence>
<proteinExistence type="predicted"/>